<dbReference type="Proteomes" id="UP000002066">
    <property type="component" value="Chromosome"/>
</dbReference>
<proteinExistence type="predicted"/>
<dbReference type="EMBL" id="CP002475">
    <property type="protein sequence ID" value="ADW01663.1"/>
    <property type="molecule type" value="Genomic_DNA"/>
</dbReference>
<dbReference type="AlphaFoldDB" id="A0A8D3WC39"/>
<name>A0A8D3WC39_STRFA</name>
<feature type="region of interest" description="Disordered" evidence="1">
    <location>
        <begin position="113"/>
        <end position="137"/>
    </location>
</feature>
<evidence type="ECO:0000313" key="3">
    <source>
        <dbReference type="Proteomes" id="UP000002066"/>
    </source>
</evidence>
<reference evidence="2 3" key="1">
    <citation type="submission" date="2011-01" db="EMBL/GenBank/DDBJ databases">
        <title>Complete sequence of chromosome of Streptomyces flavogriseus ATCC 33331.</title>
        <authorList>
            <consortium name="US DOE Joint Genome Institute"/>
            <person name="Lucas S."/>
            <person name="Copeland A."/>
            <person name="Lapidus A."/>
            <person name="Cheng J.-F."/>
            <person name="Goodwin L."/>
            <person name="Pitluck S."/>
            <person name="Davenport K."/>
            <person name="Detter J.C."/>
            <person name="Han C."/>
            <person name="Tapia R."/>
            <person name="Land M."/>
            <person name="Hauser L."/>
            <person name="Kyrpides N."/>
            <person name="Ivanova N."/>
            <person name="Ovchinnikova G."/>
            <person name="Pagani I."/>
            <person name="Brumm P."/>
            <person name="Mead D."/>
            <person name="Woyke T."/>
        </authorList>
    </citation>
    <scope>NUCLEOTIDE SEQUENCE [LARGE SCALE GENOMIC DNA]</scope>
    <source>
        <strain evidence="3">ATCC 33331 / IAF-45CD</strain>
    </source>
</reference>
<protein>
    <submittedName>
        <fullName evidence="2">Thiol-disulfide oxidoreductase DCC</fullName>
    </submittedName>
</protein>
<dbReference type="GO" id="GO:0015035">
    <property type="term" value="F:protein-disulfide reductase activity"/>
    <property type="evidence" value="ECO:0007669"/>
    <property type="project" value="InterPro"/>
</dbReference>
<dbReference type="OrthoDB" id="9813713at2"/>
<accession>A0A8D3WC39</accession>
<evidence type="ECO:0000313" key="2">
    <source>
        <dbReference type="EMBL" id="ADW01663.1"/>
    </source>
</evidence>
<gene>
    <name evidence="2" type="ordered locus">Sfla_0195</name>
</gene>
<dbReference type="KEGG" id="sfa:Sfla_0195"/>
<evidence type="ECO:0000256" key="1">
    <source>
        <dbReference type="SAM" id="MobiDB-lite"/>
    </source>
</evidence>
<dbReference type="Pfam" id="PF04134">
    <property type="entry name" value="DCC1-like"/>
    <property type="match status" value="1"/>
</dbReference>
<sequence>MRARPVLIYDGDCAFCTSSVRFAERRLRPRCEISPWQFADLDALGVTRERAEYEVLWVTPAGVVHGGVQAVARLLQDAGRGWYVPGVLLTLPPLRWIAHGVYRLVASHRERMPGGTPACALPTDRRSGAREPSGPVE</sequence>
<dbReference type="InterPro" id="IPR007263">
    <property type="entry name" value="DCC1-like"/>
</dbReference>
<organism evidence="2 3">
    <name type="scientific">Streptomyces pratensis (strain ATCC 33331 / IAF-45CD)</name>
    <dbReference type="NCBI Taxonomy" id="591167"/>
    <lineage>
        <taxon>Bacteria</taxon>
        <taxon>Bacillati</taxon>
        <taxon>Actinomycetota</taxon>
        <taxon>Actinomycetes</taxon>
        <taxon>Kitasatosporales</taxon>
        <taxon>Streptomycetaceae</taxon>
        <taxon>Streptomyces</taxon>
    </lineage>
</organism>